<accession>A0A195FV10</accession>
<gene>
    <name evidence="1" type="ORF">ALC56_01264</name>
</gene>
<sequence>MSIAISQRRQPPFIRFPVHHPQTTMLLNDHFRSVGKAANYFYSIVEITSGRGARAIHFHRRGGCTPPDDYINKHRPAVGPQGVEILDSAQPR</sequence>
<proteinExistence type="predicted"/>
<dbReference type="AlphaFoldDB" id="A0A195FV10"/>
<dbReference type="Proteomes" id="UP000078541">
    <property type="component" value="Unassembled WGS sequence"/>
</dbReference>
<dbReference type="EMBL" id="KQ981241">
    <property type="protein sequence ID" value="KYN44293.1"/>
    <property type="molecule type" value="Genomic_DNA"/>
</dbReference>
<evidence type="ECO:0000313" key="1">
    <source>
        <dbReference type="EMBL" id="KYN44293.1"/>
    </source>
</evidence>
<name>A0A195FV10_9HYME</name>
<keyword evidence="2" id="KW-1185">Reference proteome</keyword>
<organism evidence="1 2">
    <name type="scientific">Trachymyrmex septentrionalis</name>
    <dbReference type="NCBI Taxonomy" id="34720"/>
    <lineage>
        <taxon>Eukaryota</taxon>
        <taxon>Metazoa</taxon>
        <taxon>Ecdysozoa</taxon>
        <taxon>Arthropoda</taxon>
        <taxon>Hexapoda</taxon>
        <taxon>Insecta</taxon>
        <taxon>Pterygota</taxon>
        <taxon>Neoptera</taxon>
        <taxon>Endopterygota</taxon>
        <taxon>Hymenoptera</taxon>
        <taxon>Apocrita</taxon>
        <taxon>Aculeata</taxon>
        <taxon>Formicoidea</taxon>
        <taxon>Formicidae</taxon>
        <taxon>Myrmicinae</taxon>
        <taxon>Trachymyrmex</taxon>
    </lineage>
</organism>
<protein>
    <submittedName>
        <fullName evidence="1">Uncharacterized protein</fullName>
    </submittedName>
</protein>
<evidence type="ECO:0000313" key="2">
    <source>
        <dbReference type="Proteomes" id="UP000078541"/>
    </source>
</evidence>
<reference evidence="1 2" key="1">
    <citation type="submission" date="2016-03" db="EMBL/GenBank/DDBJ databases">
        <title>Trachymyrmex septentrionalis WGS genome.</title>
        <authorList>
            <person name="Nygaard S."/>
            <person name="Hu H."/>
            <person name="Boomsma J."/>
            <person name="Zhang G."/>
        </authorList>
    </citation>
    <scope>NUCLEOTIDE SEQUENCE [LARGE SCALE GENOMIC DNA]</scope>
    <source>
        <strain evidence="1">Tsep2-gDNA-1</strain>
        <tissue evidence="1">Whole body</tissue>
    </source>
</reference>